<dbReference type="InterPro" id="IPR020616">
    <property type="entry name" value="Thiolase_N"/>
</dbReference>
<protein>
    <recommendedName>
        <fullName evidence="2">acetyl-CoA C-acetyltransferase</fullName>
        <ecNumber evidence="2">2.3.1.9</ecNumber>
    </recommendedName>
    <alternativeName>
        <fullName evidence="5">Acetoacetyl-CoA thiolase</fullName>
    </alternativeName>
</protein>
<dbReference type="EC" id="2.3.1.9" evidence="2"/>
<feature type="active site" description="Proton acceptor" evidence="6">
    <location>
        <position position="352"/>
    </location>
</feature>
<dbReference type="NCBIfam" id="TIGR01930">
    <property type="entry name" value="AcCoA-C-Actrans"/>
    <property type="match status" value="1"/>
</dbReference>
<dbReference type="AlphaFoldDB" id="A0A964FIK7"/>
<sequence>MKKVYIVAAVRTPIGRFGGNLASISPVDLGSHVMQAALKQADVSGKALDMYIFGNVLGTGHGQLLPRQAALKAGIPLTVNGYGINMVCSSSMMAVINAATAIKADEANLVLAGGVESMSQTGFFLSHRARWGYKLLLGSPEIVKDILVIDGITDPITSEVMGKQAERLATEYKATRAELDEIAFYSHERAVKSTAESVFQREITPINISGEKGFTLIDEDEGIRHDINRKSLGKLKSAFKTEGMFTVGNSSQISDGAAALLLASQKAVDDYGLNPIAEVLGANSAAGETWRFLEMPVFAVKSLLEKLNLKTKDIDLFENNEAFALSNILFSRMLGISYSKLNPYGGAIAIGHPIGASGARILVTLLNALQQEDKNLGIASICHGTGGATALAVKRF</sequence>
<evidence type="ECO:0000313" key="11">
    <source>
        <dbReference type="Proteomes" id="UP000729733"/>
    </source>
</evidence>
<dbReference type="PANTHER" id="PTHR18919">
    <property type="entry name" value="ACETYL-COA C-ACYLTRANSFERASE"/>
    <property type="match status" value="1"/>
</dbReference>
<dbReference type="GO" id="GO:0003985">
    <property type="term" value="F:acetyl-CoA C-acetyltransferase activity"/>
    <property type="evidence" value="ECO:0007669"/>
    <property type="project" value="UniProtKB-EC"/>
</dbReference>
<dbReference type="InterPro" id="IPR020610">
    <property type="entry name" value="Thiolase_AS"/>
</dbReference>
<keyword evidence="11" id="KW-1185">Reference proteome</keyword>
<dbReference type="PROSITE" id="PS00099">
    <property type="entry name" value="THIOLASE_3"/>
    <property type="match status" value="1"/>
</dbReference>
<dbReference type="PROSITE" id="PS00098">
    <property type="entry name" value="THIOLASE_1"/>
    <property type="match status" value="1"/>
</dbReference>
<dbReference type="InterPro" id="IPR020617">
    <property type="entry name" value="Thiolase_C"/>
</dbReference>
<feature type="domain" description="Thiolase N-terminal" evidence="8">
    <location>
        <begin position="4"/>
        <end position="265"/>
    </location>
</feature>
<evidence type="ECO:0000256" key="3">
    <source>
        <dbReference type="ARBA" id="ARBA00022679"/>
    </source>
</evidence>
<proteinExistence type="inferred from homology"/>
<dbReference type="PROSITE" id="PS00737">
    <property type="entry name" value="THIOLASE_2"/>
    <property type="match status" value="1"/>
</dbReference>
<evidence type="ECO:0000256" key="7">
    <source>
        <dbReference type="RuleBase" id="RU003557"/>
    </source>
</evidence>
<gene>
    <name evidence="10" type="ORF">I4641_16335</name>
</gene>
<keyword evidence="3 7" id="KW-0808">Transferase</keyword>
<dbReference type="Pfam" id="PF00108">
    <property type="entry name" value="Thiolase_N"/>
    <property type="match status" value="1"/>
</dbReference>
<dbReference type="RefSeq" id="WP_229641642.1">
    <property type="nucleotide sequence ID" value="NZ_JADWDC010000046.1"/>
</dbReference>
<comment type="caution">
    <text evidence="10">The sequence shown here is derived from an EMBL/GenBank/DDBJ whole genome shotgun (WGS) entry which is preliminary data.</text>
</comment>
<dbReference type="CDD" id="cd00751">
    <property type="entry name" value="thiolase"/>
    <property type="match status" value="1"/>
</dbReference>
<dbReference type="InterPro" id="IPR020613">
    <property type="entry name" value="Thiolase_CS"/>
</dbReference>
<reference evidence="10" key="1">
    <citation type="journal article" date="2021" name="Antonie Van Leeuwenhoek">
        <title>Draft genome and description of Waterburya agarophytonicola gen. nov. sp. nov. (Pleurocapsales, Cyanobacteria): a seaweed symbiont.</title>
        <authorList>
            <person name="Bonthond G."/>
            <person name="Shalygin S."/>
            <person name="Bayer T."/>
            <person name="Weinberger F."/>
        </authorList>
    </citation>
    <scope>NUCLEOTIDE SEQUENCE</scope>
    <source>
        <strain evidence="10">KI4</strain>
    </source>
</reference>
<dbReference type="Gene3D" id="3.40.47.10">
    <property type="match status" value="2"/>
</dbReference>
<comment type="similarity">
    <text evidence="1 7">Belongs to the thiolase-like superfamily. Thiolase family.</text>
</comment>
<evidence type="ECO:0000259" key="9">
    <source>
        <dbReference type="Pfam" id="PF02803"/>
    </source>
</evidence>
<dbReference type="InterPro" id="IPR002155">
    <property type="entry name" value="Thiolase"/>
</dbReference>
<evidence type="ECO:0000259" key="8">
    <source>
        <dbReference type="Pfam" id="PF00108"/>
    </source>
</evidence>
<name>A0A964FIK7_9CYAN</name>
<dbReference type="EMBL" id="JADWDC010000046">
    <property type="protein sequence ID" value="MCC0178544.1"/>
    <property type="molecule type" value="Genomic_DNA"/>
</dbReference>
<accession>A0A964FIK7</accession>
<dbReference type="Proteomes" id="UP000729733">
    <property type="component" value="Unassembled WGS sequence"/>
</dbReference>
<dbReference type="Pfam" id="PF02803">
    <property type="entry name" value="Thiolase_C"/>
    <property type="match status" value="1"/>
</dbReference>
<feature type="active site" description="Proton acceptor" evidence="6">
    <location>
        <position position="382"/>
    </location>
</feature>
<evidence type="ECO:0000256" key="4">
    <source>
        <dbReference type="ARBA" id="ARBA00023315"/>
    </source>
</evidence>
<dbReference type="SUPFAM" id="SSF53901">
    <property type="entry name" value="Thiolase-like"/>
    <property type="match status" value="2"/>
</dbReference>
<evidence type="ECO:0000256" key="2">
    <source>
        <dbReference type="ARBA" id="ARBA00012705"/>
    </source>
</evidence>
<dbReference type="InterPro" id="IPR020615">
    <property type="entry name" value="Thiolase_acyl_enz_int_AS"/>
</dbReference>
<evidence type="ECO:0000256" key="1">
    <source>
        <dbReference type="ARBA" id="ARBA00010982"/>
    </source>
</evidence>
<organism evidence="10 11">
    <name type="scientific">Waterburya agarophytonicola KI4</name>
    <dbReference type="NCBI Taxonomy" id="2874699"/>
    <lineage>
        <taxon>Bacteria</taxon>
        <taxon>Bacillati</taxon>
        <taxon>Cyanobacteriota</taxon>
        <taxon>Cyanophyceae</taxon>
        <taxon>Pleurocapsales</taxon>
        <taxon>Hyellaceae</taxon>
        <taxon>Waterburya</taxon>
        <taxon>Waterburya agarophytonicola</taxon>
    </lineage>
</organism>
<evidence type="ECO:0000256" key="6">
    <source>
        <dbReference type="PIRSR" id="PIRSR000429-1"/>
    </source>
</evidence>
<dbReference type="PANTHER" id="PTHR18919:SF107">
    <property type="entry name" value="ACETYL-COA ACETYLTRANSFERASE, CYTOSOLIC"/>
    <property type="match status" value="1"/>
</dbReference>
<evidence type="ECO:0000313" key="10">
    <source>
        <dbReference type="EMBL" id="MCC0178544.1"/>
    </source>
</evidence>
<dbReference type="InterPro" id="IPR016039">
    <property type="entry name" value="Thiolase-like"/>
</dbReference>
<evidence type="ECO:0000256" key="5">
    <source>
        <dbReference type="ARBA" id="ARBA00030755"/>
    </source>
</evidence>
<dbReference type="PIRSF" id="PIRSF000429">
    <property type="entry name" value="Ac-CoA_Ac_transf"/>
    <property type="match status" value="1"/>
</dbReference>
<feature type="domain" description="Thiolase C-terminal" evidence="9">
    <location>
        <begin position="274"/>
        <end position="394"/>
    </location>
</feature>
<feature type="active site" description="Acyl-thioester intermediate" evidence="6">
    <location>
        <position position="88"/>
    </location>
</feature>
<keyword evidence="4 7" id="KW-0012">Acyltransferase</keyword>